<accession>A0A2N9WWX7</accession>
<name>A0A2N9WWX7_9NEIS</name>
<feature type="transmembrane region" description="Helical" evidence="1">
    <location>
        <begin position="31"/>
        <end position="52"/>
    </location>
</feature>
<keyword evidence="1" id="KW-0812">Transmembrane</keyword>
<dbReference type="Proteomes" id="UP000231293">
    <property type="component" value="Unassembled WGS sequence"/>
</dbReference>
<reference evidence="2 3" key="1">
    <citation type="journal article" date="2017" name="MBio">
        <title>Type VI secretion-mediated competition in the bee gut microbiome.</title>
        <authorList>
            <person name="Steele M.I."/>
            <person name="Kwong W.K."/>
            <person name="Powell J.E."/>
            <person name="Whiteley M."/>
            <person name="Moran N.A."/>
        </authorList>
    </citation>
    <scope>NUCLEOTIDE SEQUENCE [LARGE SCALE GENOMIC DNA]</scope>
    <source>
        <strain evidence="2 3">App2-2</strain>
    </source>
</reference>
<keyword evidence="1" id="KW-0472">Membrane</keyword>
<dbReference type="NCBIfam" id="NF047648">
    <property type="entry name" value="MIGRI_fam"/>
    <property type="match status" value="1"/>
</dbReference>
<evidence type="ECO:0000256" key="1">
    <source>
        <dbReference type="SAM" id="Phobius"/>
    </source>
</evidence>
<organism evidence="2 3">
    <name type="scientific">Snodgrassella alvi</name>
    <dbReference type="NCBI Taxonomy" id="1196083"/>
    <lineage>
        <taxon>Bacteria</taxon>
        <taxon>Pseudomonadati</taxon>
        <taxon>Pseudomonadota</taxon>
        <taxon>Betaproteobacteria</taxon>
        <taxon>Neisseriales</taxon>
        <taxon>Neisseriaceae</taxon>
        <taxon>Snodgrassella</taxon>
    </lineage>
</organism>
<gene>
    <name evidence="2" type="ORF">BGI32_00480</name>
</gene>
<dbReference type="EMBL" id="MDVB01000002">
    <property type="protein sequence ID" value="PIT19069.1"/>
    <property type="molecule type" value="Genomic_DNA"/>
</dbReference>
<protein>
    <submittedName>
        <fullName evidence="2">Uncharacterized protein</fullName>
    </submittedName>
</protein>
<comment type="caution">
    <text evidence="2">The sequence shown here is derived from an EMBL/GenBank/DDBJ whole genome shotgun (WGS) entry which is preliminary data.</text>
</comment>
<sequence length="60" mass="6997">MLGRLLRLFVVVILLGVLLKYVLGKQQKQKLGYWVNCLALILLLITSLMWLLHALQSDFW</sequence>
<dbReference type="RefSeq" id="WP_100091332.1">
    <property type="nucleotide sequence ID" value="NZ_MDVB01000002.1"/>
</dbReference>
<dbReference type="InterPro" id="IPR058186">
    <property type="entry name" value="MIGRI"/>
</dbReference>
<evidence type="ECO:0000313" key="2">
    <source>
        <dbReference type="EMBL" id="PIT19069.1"/>
    </source>
</evidence>
<keyword evidence="1" id="KW-1133">Transmembrane helix</keyword>
<feature type="transmembrane region" description="Helical" evidence="1">
    <location>
        <begin position="6"/>
        <end position="24"/>
    </location>
</feature>
<dbReference type="AlphaFoldDB" id="A0A2N9WWX7"/>
<evidence type="ECO:0000313" key="3">
    <source>
        <dbReference type="Proteomes" id="UP000231293"/>
    </source>
</evidence>
<proteinExistence type="predicted"/>